<organism evidence="1">
    <name type="scientific">Lichtheimia ramosa</name>
    <dbReference type="NCBI Taxonomy" id="688394"/>
    <lineage>
        <taxon>Eukaryota</taxon>
        <taxon>Fungi</taxon>
        <taxon>Fungi incertae sedis</taxon>
        <taxon>Mucoromycota</taxon>
        <taxon>Mucoromycotina</taxon>
        <taxon>Mucoromycetes</taxon>
        <taxon>Mucorales</taxon>
        <taxon>Lichtheimiaceae</taxon>
        <taxon>Lichtheimia</taxon>
    </lineage>
</organism>
<reference evidence="1" key="1">
    <citation type="journal article" date="2014" name="Genome Announc.">
        <title>De novo whole-genome sequence and genome annotation of Lichtheimia ramosa.</title>
        <authorList>
            <person name="Linde J."/>
            <person name="Schwartze V."/>
            <person name="Binder U."/>
            <person name="Lass-Florl C."/>
            <person name="Voigt K."/>
            <person name="Horn F."/>
        </authorList>
    </citation>
    <scope>NUCLEOTIDE SEQUENCE</scope>
    <source>
        <strain evidence="1">JMRC FSU:6197</strain>
    </source>
</reference>
<evidence type="ECO:0000313" key="1">
    <source>
        <dbReference type="EMBL" id="CDS07337.1"/>
    </source>
</evidence>
<dbReference type="EMBL" id="LK023324">
    <property type="protein sequence ID" value="CDS07337.1"/>
    <property type="molecule type" value="Genomic_DNA"/>
</dbReference>
<gene>
    <name evidence="1" type="ORF">LRAMOSA01286</name>
</gene>
<dbReference type="OrthoDB" id="2369992at2759"/>
<dbReference type="CDD" id="cd12148">
    <property type="entry name" value="fungal_TF_MHR"/>
    <property type="match status" value="1"/>
</dbReference>
<proteinExistence type="predicted"/>
<protein>
    <recommendedName>
        <fullName evidence="2">Transcription factor domain-containing protein</fullName>
    </recommendedName>
</protein>
<sequence>MKAQLQQLETSMHQLIRADTTTKKEEPTWHLSIRQGILQLDSRIKSVEEAQQFNQAFFRYLSPFCSLFEQGPILFESTTSHIMIKSMMLITNFDMPQRQSHPIQKTLTMNEYNITDWYSLIQQLVHDYMDTDRFRFIRTLHIPTLQSRLNNTKDPFTCPLIMAICVNMVASGMSCRQSTPNERRALADFFYDKCQDALFEIFDDPSRQLDTAATIPLLFHYLIMVRLQFKQVRHLATIALHIAEGLMFCEEKSRHLSTVERVMLGRQRFHSAYLIHNLLFIMDGKLTDDVLERTPFQLRFEALDDEPDYVHLMIHAANHSLRLFTTHYSLLLLQQMKRLYARKETDLDPHLFLRYETVVREWWTSLPDELRPCQDPFLFQLNDMHDLPRGSFRLLPFVMVHIMTMMLHSALLKPRSTSSGTSDDFLGVLRQHALSMAMRSCGILVHLFQCVDLFGHHGDSLSFMFFGQIMYTLSCIKSCPEAQLTQQLEDDFEKLFQQFVTCIPPDHNIPSDMSPITTAISTNIVSPTLGIYQGFALSGYALYHDILRSSLEQLKTTL</sequence>
<evidence type="ECO:0008006" key="2">
    <source>
        <dbReference type="Google" id="ProtNLM"/>
    </source>
</evidence>
<accession>A0A077WLE5</accession>
<name>A0A077WLE5_9FUNG</name>
<dbReference type="AlphaFoldDB" id="A0A077WLE5"/>